<sequence>MWFRRRLTYERYVAIESMPDGIVLVVQSGLDAPRFEHVSISRCELGQQAEVLAGMVRELGLKGLPCSVVLNTEQYSVQSLERPNVEPEEMSQAVRWKIREYVEGDLSQWVVDWYDVPEDGTRGRARQVVAVMARRSAVERIIGIVRESGLILDTIDIATMALRNLLAVQPETHPGLARAVLWVRDNEALIDFTKDNAVYLSRRVEVDLNALADPDQRDWVGQNLALEVQRSMDYFDSQMRQAPPRALHVLANSQVDVLRSQLNEGLGLDVVLLDVPGVELELAGEVALAAGAALRHLRLLEEAAA</sequence>
<dbReference type="Gene3D" id="3.30.420.380">
    <property type="match status" value="1"/>
</dbReference>
<dbReference type="InterPro" id="IPR043129">
    <property type="entry name" value="ATPase_NBD"/>
</dbReference>
<name>A0AB39UUB2_9GAMM</name>
<proteinExistence type="predicted"/>
<gene>
    <name evidence="1" type="ORF">AAIA72_14290</name>
</gene>
<dbReference type="SUPFAM" id="SSF53067">
    <property type="entry name" value="Actin-like ATPase domain"/>
    <property type="match status" value="1"/>
</dbReference>
<reference evidence="1" key="1">
    <citation type="submission" date="2024-05" db="EMBL/GenBank/DDBJ databases">
        <title>Genome sequencing of novel strain.</title>
        <authorList>
            <person name="Ganbat D."/>
            <person name="Ganbat S."/>
            <person name="Lee S.-J."/>
        </authorList>
    </citation>
    <scope>NUCLEOTIDE SEQUENCE</scope>
    <source>
        <strain evidence="1">SMD15-11</strain>
    </source>
</reference>
<evidence type="ECO:0008006" key="2">
    <source>
        <dbReference type="Google" id="ProtNLM"/>
    </source>
</evidence>
<dbReference type="RefSeq" id="WP_369600970.1">
    <property type="nucleotide sequence ID" value="NZ_CP154858.1"/>
</dbReference>
<dbReference type="KEGG" id="tcd:AAIA72_14290"/>
<accession>A0AB39UUB2</accession>
<dbReference type="EMBL" id="CP154858">
    <property type="protein sequence ID" value="XDT71949.1"/>
    <property type="molecule type" value="Genomic_DNA"/>
</dbReference>
<protein>
    <recommendedName>
        <fullName evidence="2">MSHA biogenesis protein MshI</fullName>
    </recommendedName>
</protein>
<evidence type="ECO:0000313" key="1">
    <source>
        <dbReference type="EMBL" id="XDT71949.1"/>
    </source>
</evidence>
<organism evidence="1">
    <name type="scientific">Thermohahella caldifontis</name>
    <dbReference type="NCBI Taxonomy" id="3142973"/>
    <lineage>
        <taxon>Bacteria</taxon>
        <taxon>Pseudomonadati</taxon>
        <taxon>Pseudomonadota</taxon>
        <taxon>Gammaproteobacteria</taxon>
        <taxon>Oceanospirillales</taxon>
        <taxon>Hahellaceae</taxon>
        <taxon>Thermohahella</taxon>
    </lineage>
</organism>
<dbReference type="AlphaFoldDB" id="A0AB39UUB2"/>